<name>A0A8H5YJL9_9HYPO</name>
<dbReference type="InterPro" id="IPR003673">
    <property type="entry name" value="CoA-Trfase_fam_III"/>
</dbReference>
<dbReference type="OrthoDB" id="3140657at2759"/>
<dbReference type="InterPro" id="IPR052985">
    <property type="entry name" value="CoA-trans_III_biosynth/detox"/>
</dbReference>
<accession>A0A8H5YJL9</accession>
<sequence>METAHQSDLPLPPEIVTLICSTLRKPDLLRSRLATHRLHDAATPFAFRAFHLRAYGTVVTDFTCIATSARLRGYVKEITIDTNIGPGYEYASNECYEFPRGFFNALPSLRYFSNLTHLHLRFSEYCGDNSREFQLAWIEENWPFRYRILDTVSHCIMGMWTRAKQVEIDDRANLRYFEPRYRDDDPEFVAGCMEHLQELTISNLADYHDPRLNSSKAWQQLLRLPHLHDLKLLVTTEYHTSQNQIHFPQERHEFFQKLPSTWLSPSLGDHLRTLSLYYTEYWGWFPRMNLYEIGTLPQLKVLALGHFVFTDKRQTNWIATLGKRNGSGGLEELYLDDCPILFEARQHGPLTNDGYPNPCVVLEDNYATSVTKEYDIRWHHVLETWRGHMKGLRKFIMGHGDWSSQWPSVKALIEHEGLVHLSIDEIEQRVSKNIHRNFSKPANVEVSNTKNPVLAQRYLNGAGLLQRRIARMQYIKYDIGMCGPWDNPYRTWERHQPDDGWAPEKETVGMDDAARTTHFRLIASQTPGFTRDESILSKVTFTGDEFPVISGPIKAVSVAAALHAMAGVVADEILTLRGLEKKERKVTVNTTHAGLWFGNVATAYVDGKDVLELAKSGELKKLLPDWERGWVDTPLKYRTTGLHPTSNPGHLQLTLNAGKRTIAIDLRKPEDTAIIRSLIAEADVFIQGFRMNKMPKFRLELNDTLKMAGERGRGIVRVSENCYGPDGYYAERPSWQQIADAAAESAYVTGRSLNLPGNEAVLPSLPISDMTTGALGAVGTLLALRDRATKGGSYAVHASLVAVNAFALRYNVGLYSPETVAECAKRFQWAEMRGSHHVRDLLMTIWDGWKRVLGKKLSEDGGWYQSFETSAFDGKKLSILKPVVSLSDDEVTPQWKTPSVPYAYEKAEGIKFQMVRFAALIPNPITYANQLVPAAMEDTAASQTTIRIAYIRTIIDKDKEREYYESCWANLRMFLWSWIGQKVHNDPAGTGAPRLRSSPPPGLRHHYIIGHSNPFDAFVLQWLLDNSKPDSWRMSRDDFEVYLSEAQMKDPANKELLQKLELERVKTMVVDASMPTEFDTKDMCDGVMLTKSDYVLETYLERGASCWITTDVLYRDSLRHGHPQRYNTQELSQLYYDNRLKNKMGHTRRSCSYPHGKSDAWKRDHEEDWKNYKCPSCGKRCKRSKGCKATGEDWAKRKDVIAWDEGVDTSAPRPPEFERDWRMLTAEDICHYWGTDPMAYERFRNWKWRSVDTFTGE</sequence>
<dbReference type="Proteomes" id="UP000544331">
    <property type="component" value="Unassembled WGS sequence"/>
</dbReference>
<gene>
    <name evidence="2" type="ORF">FMUND_8391</name>
</gene>
<organism evidence="2 3">
    <name type="scientific">Fusarium mundagurra</name>
    <dbReference type="NCBI Taxonomy" id="1567541"/>
    <lineage>
        <taxon>Eukaryota</taxon>
        <taxon>Fungi</taxon>
        <taxon>Dikarya</taxon>
        <taxon>Ascomycota</taxon>
        <taxon>Pezizomycotina</taxon>
        <taxon>Sordariomycetes</taxon>
        <taxon>Hypocreomycetidae</taxon>
        <taxon>Hypocreales</taxon>
        <taxon>Nectriaceae</taxon>
        <taxon>Fusarium</taxon>
        <taxon>Fusarium fujikuroi species complex</taxon>
    </lineage>
</organism>
<dbReference type="EMBL" id="JAAOAN010000279">
    <property type="protein sequence ID" value="KAF5712510.1"/>
    <property type="molecule type" value="Genomic_DNA"/>
</dbReference>
<dbReference type="PANTHER" id="PTHR48229">
    <property type="entry name" value="CAIB/BAIF FAMILY ENZYME (AFU_ORTHOLOGUE AFUA_1G05360)-RELATED"/>
    <property type="match status" value="1"/>
</dbReference>
<dbReference type="PANTHER" id="PTHR48229:SF1">
    <property type="entry name" value="ALPHA METHYLACYL-COA RACEMASE-RELATED"/>
    <property type="match status" value="1"/>
</dbReference>
<reference evidence="2 3" key="1">
    <citation type="submission" date="2020-05" db="EMBL/GenBank/DDBJ databases">
        <title>Identification and distribution of gene clusters putatively required for synthesis of sphingolipid metabolism inhibitors in phylogenetically diverse species of the filamentous fungus Fusarium.</title>
        <authorList>
            <person name="Kim H.-S."/>
            <person name="Busman M."/>
            <person name="Brown D.W."/>
            <person name="Divon H."/>
            <person name="Uhlig S."/>
            <person name="Proctor R.H."/>
        </authorList>
    </citation>
    <scope>NUCLEOTIDE SEQUENCE [LARGE SCALE GENOMIC DNA]</scope>
    <source>
        <strain evidence="2 3">NRRL 66235</strain>
    </source>
</reference>
<dbReference type="Gene3D" id="3.40.50.10540">
    <property type="entry name" value="Crotonobetainyl-coa:carnitine coa-transferase, domain 1"/>
    <property type="match status" value="1"/>
</dbReference>
<dbReference type="AlphaFoldDB" id="A0A8H5YJL9"/>
<evidence type="ECO:0000256" key="1">
    <source>
        <dbReference type="ARBA" id="ARBA00008383"/>
    </source>
</evidence>
<keyword evidence="3" id="KW-1185">Reference proteome</keyword>
<evidence type="ECO:0000313" key="2">
    <source>
        <dbReference type="EMBL" id="KAF5712510.1"/>
    </source>
</evidence>
<evidence type="ECO:0000313" key="3">
    <source>
        <dbReference type="Proteomes" id="UP000544331"/>
    </source>
</evidence>
<dbReference type="SUPFAM" id="SSF52047">
    <property type="entry name" value="RNI-like"/>
    <property type="match status" value="1"/>
</dbReference>
<comment type="caution">
    <text evidence="2">The sequence shown here is derived from an EMBL/GenBank/DDBJ whole genome shotgun (WGS) entry which is preliminary data.</text>
</comment>
<proteinExistence type="inferred from homology"/>
<dbReference type="SUPFAM" id="SSF89796">
    <property type="entry name" value="CoA-transferase family III (CaiB/BaiF)"/>
    <property type="match status" value="2"/>
</dbReference>
<protein>
    <submittedName>
        <fullName evidence="2">Uncharacterized protein</fullName>
    </submittedName>
</protein>
<dbReference type="Pfam" id="PF02515">
    <property type="entry name" value="CoA_transf_3"/>
    <property type="match status" value="1"/>
</dbReference>
<comment type="similarity">
    <text evidence="1">Belongs to the CoA-transferase III family.</text>
</comment>
<dbReference type="InterPro" id="IPR023606">
    <property type="entry name" value="CoA-Trfase_III_dom_1_sf"/>
</dbReference>
<dbReference type="GO" id="GO:0003824">
    <property type="term" value="F:catalytic activity"/>
    <property type="evidence" value="ECO:0007669"/>
    <property type="project" value="InterPro"/>
</dbReference>